<evidence type="ECO:0000313" key="1">
    <source>
        <dbReference type="EMBL" id="TPG12474.1"/>
    </source>
</evidence>
<dbReference type="EMBL" id="RCZK01000006">
    <property type="protein sequence ID" value="TPG12474.1"/>
    <property type="molecule type" value="Genomic_DNA"/>
</dbReference>
<dbReference type="SUPFAM" id="SSF56935">
    <property type="entry name" value="Porins"/>
    <property type="match status" value="1"/>
</dbReference>
<protein>
    <recommendedName>
        <fullName evidence="3">Preprotein translocase subunit YajC</fullName>
    </recommendedName>
</protein>
<sequence length="521" mass="54640">MSATPAAAQGRRVTVVPYVEVGQSIFADLNRGDVLTYSTVAVGADVSANTNRVSAQLSYRYERQISWRDNVGDQDINSGIAQVAFKATPALTLAAGGIATRSRADIRGAAPGNVLGNVDNISQVYAIYAGPTLATHAGPVAIGASYQLGYTKVDTPNGGTGVAPGQPRLDYYDDSISQTATVSAGVAPGAIAPVGLTASAGYDRDDAGQLKQRYEGYHARGDVLLPVSPYVAVTAGVGYERIETSEKSPVLTAAGAPALDANGRYITNDASPRQITYRTDGVYYDAGVVWRPNPRVNAEAHVGKRYGSVSYTGALSYQASKSVGVAARVYDEVTTFGQQLRTGLSNLPTSFIAARDSYTQQYNGCVFGTTGAAPGGCLNDVFQSISTASYRARGVDAILTASRGRSTFGAGAGYANRRLYGDNTTPGVTLYTIEDQSYYGQLFASRTLTPVSQIDGNLFVDYYDPGILGSGGVWSYGASANYGHAFGRLSTNAGLGVYSFKAAEVDAVWSAQAQLAARYSF</sequence>
<gene>
    <name evidence="1" type="ORF">EAH84_09395</name>
</gene>
<evidence type="ECO:0000313" key="2">
    <source>
        <dbReference type="Proteomes" id="UP000318413"/>
    </source>
</evidence>
<dbReference type="Proteomes" id="UP000318413">
    <property type="component" value="Unassembled WGS sequence"/>
</dbReference>
<dbReference type="OrthoDB" id="7416805at2"/>
<accession>A0A502CIN5</accession>
<dbReference type="AlphaFoldDB" id="A0A502CIN5"/>
<name>A0A502CIN5_9SPHN</name>
<reference evidence="1 2" key="1">
    <citation type="journal article" date="2019" name="Environ. Microbiol.">
        <title>Species interactions and distinct microbial communities in high Arctic permafrost affected cryosols are associated with the CH4 and CO2 gas fluxes.</title>
        <authorList>
            <person name="Altshuler I."/>
            <person name="Hamel J."/>
            <person name="Turney S."/>
            <person name="Magnuson E."/>
            <person name="Levesque R."/>
            <person name="Greer C."/>
            <person name="Whyte L.G."/>
        </authorList>
    </citation>
    <scope>NUCLEOTIDE SEQUENCE [LARGE SCALE GENOMIC DNA]</scope>
    <source>
        <strain evidence="1 2">S5.1</strain>
    </source>
</reference>
<comment type="caution">
    <text evidence="1">The sequence shown here is derived from an EMBL/GenBank/DDBJ whole genome shotgun (WGS) entry which is preliminary data.</text>
</comment>
<organism evidence="1 2">
    <name type="scientific">Sphingomonas oligophenolica</name>
    <dbReference type="NCBI Taxonomy" id="301154"/>
    <lineage>
        <taxon>Bacteria</taxon>
        <taxon>Pseudomonadati</taxon>
        <taxon>Pseudomonadota</taxon>
        <taxon>Alphaproteobacteria</taxon>
        <taxon>Sphingomonadales</taxon>
        <taxon>Sphingomonadaceae</taxon>
        <taxon>Sphingomonas</taxon>
    </lineage>
</organism>
<evidence type="ECO:0008006" key="3">
    <source>
        <dbReference type="Google" id="ProtNLM"/>
    </source>
</evidence>
<keyword evidence="2" id="KW-1185">Reference proteome</keyword>
<proteinExistence type="predicted"/>